<dbReference type="Gene3D" id="1.10.3210.10">
    <property type="entry name" value="Hypothetical protein af1432"/>
    <property type="match status" value="1"/>
</dbReference>
<dbReference type="InterPro" id="IPR003607">
    <property type="entry name" value="HD/PDEase_dom"/>
</dbReference>
<sequence>MFESIRRARLQREGLSCGKTRRKHQEGDLLDEMRTHPAGAVGAYVLFFVGIGILMRLGTQVEAGLPAVTWLHMLYAAAIGFAMVVHERVVLRQEICDNGVLLLVLGTIFTHLALVLMMLDVSFAQSWGKTLKAIVLPHAFGPVVLSVILGRRIGLFGAIYGTLFGVMVCISISAPTYMATSTLIGFTGVLLTKRVSKRNRLFMAGLYVGLVAMAYSLLLHEAAGVIMEEKVGRMMGLPLLIGIVTGMAVGGLLPVLESVFGVTTDVTWLELGDLNHPLMRRLSIEAPGTYHHSLVVANLSEAAAEKIGASASMCRVCAYFHDIGKLSKPEYFIENMDPSDNPHEDLTPRMSALVIIAHVKDGVDLAIKHNLNSRIIDVIEQHHGNSLAWFFYRQALDQKAEVERQVKSGKAKDDDVPQVSEETFRYPGPRPQFKESAIISLADAVESASRTLEKPNASRIETMIDDIVQARMMDGQLDECDLTIAELARIKASFAKTLLSMMHGRIKYQKAIESKPAQQPPVRDESKPVLVGDDEPEAAVSEKIVEASFAAPASELAAPVRKPRSRKSPPASAA</sequence>
<reference evidence="5" key="1">
    <citation type="journal article" date="2019" name="Int. J. Syst. Evol. Microbiol.">
        <title>The Global Catalogue of Microorganisms (GCM) 10K type strain sequencing project: providing services to taxonomists for standard genome sequencing and annotation.</title>
        <authorList>
            <consortium name="The Broad Institute Genomics Platform"/>
            <consortium name="The Broad Institute Genome Sequencing Center for Infectious Disease"/>
            <person name="Wu L."/>
            <person name="Ma J."/>
        </authorList>
    </citation>
    <scope>NUCLEOTIDE SEQUENCE [LARGE SCALE GENOMIC DNA]</scope>
    <source>
        <strain evidence="5">CGMCC 4.1469</strain>
    </source>
</reference>
<comment type="caution">
    <text evidence="4">The sequence shown here is derived from an EMBL/GenBank/DDBJ whole genome shotgun (WGS) entry which is preliminary data.</text>
</comment>
<dbReference type="NCBIfam" id="TIGR00277">
    <property type="entry name" value="HDIG"/>
    <property type="match status" value="1"/>
</dbReference>
<feature type="transmembrane region" description="Helical" evidence="2">
    <location>
        <begin position="131"/>
        <end position="150"/>
    </location>
</feature>
<dbReference type="SUPFAM" id="SSF109604">
    <property type="entry name" value="HD-domain/PDEase-like"/>
    <property type="match status" value="1"/>
</dbReference>
<dbReference type="Pfam" id="PF07698">
    <property type="entry name" value="7TM-7TMR_HD"/>
    <property type="match status" value="1"/>
</dbReference>
<feature type="transmembrane region" description="Helical" evidence="2">
    <location>
        <begin position="231"/>
        <end position="256"/>
    </location>
</feature>
<dbReference type="EMBL" id="JBHSMQ010000004">
    <property type="protein sequence ID" value="MFC5455493.1"/>
    <property type="molecule type" value="Genomic_DNA"/>
</dbReference>
<keyword evidence="5" id="KW-1185">Reference proteome</keyword>
<organism evidence="4 5">
    <name type="scientific">Prosthecobacter fluviatilis</name>
    <dbReference type="NCBI Taxonomy" id="445931"/>
    <lineage>
        <taxon>Bacteria</taxon>
        <taxon>Pseudomonadati</taxon>
        <taxon>Verrucomicrobiota</taxon>
        <taxon>Verrucomicrobiia</taxon>
        <taxon>Verrucomicrobiales</taxon>
        <taxon>Verrucomicrobiaceae</taxon>
        <taxon>Prosthecobacter</taxon>
    </lineage>
</organism>
<feature type="region of interest" description="Disordered" evidence="1">
    <location>
        <begin position="555"/>
        <end position="574"/>
    </location>
</feature>
<dbReference type="RefSeq" id="WP_377166633.1">
    <property type="nucleotide sequence ID" value="NZ_JBHSMQ010000004.1"/>
</dbReference>
<name>A0ABW0KPR4_9BACT</name>
<dbReference type="InterPro" id="IPR011621">
    <property type="entry name" value="Metal-dep_PHydrolase_7TM_intra"/>
</dbReference>
<dbReference type="PANTHER" id="PTHR36442:SF1">
    <property type="entry name" value="CYCLIC-DI-AMP PHOSPHODIESTERASE PGPH"/>
    <property type="match status" value="1"/>
</dbReference>
<evidence type="ECO:0000256" key="2">
    <source>
        <dbReference type="SAM" id="Phobius"/>
    </source>
</evidence>
<accession>A0ABW0KPR4</accession>
<protein>
    <submittedName>
        <fullName evidence="4">HD family phosphohydrolase</fullName>
    </submittedName>
</protein>
<evidence type="ECO:0000256" key="1">
    <source>
        <dbReference type="SAM" id="MobiDB-lite"/>
    </source>
</evidence>
<dbReference type="PANTHER" id="PTHR36442">
    <property type="entry name" value="CYCLIC-DI-AMP PHOSPHODIESTERASE PGPH"/>
    <property type="match status" value="1"/>
</dbReference>
<keyword evidence="2" id="KW-0472">Membrane</keyword>
<dbReference type="InterPro" id="IPR052722">
    <property type="entry name" value="PgpH_phosphodiesterase"/>
</dbReference>
<feature type="region of interest" description="Disordered" evidence="1">
    <location>
        <begin position="511"/>
        <end position="543"/>
    </location>
</feature>
<feature type="transmembrane region" description="Helical" evidence="2">
    <location>
        <begin position="98"/>
        <end position="119"/>
    </location>
</feature>
<feature type="domain" description="HD/PDEase" evidence="3">
    <location>
        <begin position="285"/>
        <end position="457"/>
    </location>
</feature>
<dbReference type="CDD" id="cd00077">
    <property type="entry name" value="HDc"/>
    <property type="match status" value="1"/>
</dbReference>
<dbReference type="InterPro" id="IPR006674">
    <property type="entry name" value="HD_domain"/>
</dbReference>
<gene>
    <name evidence="4" type="ORF">ACFQDI_11545</name>
</gene>
<evidence type="ECO:0000313" key="4">
    <source>
        <dbReference type="EMBL" id="MFC5455493.1"/>
    </source>
</evidence>
<proteinExistence type="predicted"/>
<dbReference type="Pfam" id="PF01966">
    <property type="entry name" value="HD"/>
    <property type="match status" value="1"/>
</dbReference>
<evidence type="ECO:0000259" key="3">
    <source>
        <dbReference type="SMART" id="SM00471"/>
    </source>
</evidence>
<feature type="transmembrane region" description="Helical" evidence="2">
    <location>
        <begin position="157"/>
        <end position="180"/>
    </location>
</feature>
<dbReference type="Proteomes" id="UP001596052">
    <property type="component" value="Unassembled WGS sequence"/>
</dbReference>
<keyword evidence="2" id="KW-1133">Transmembrane helix</keyword>
<feature type="transmembrane region" description="Helical" evidence="2">
    <location>
        <begin position="200"/>
        <end position="219"/>
    </location>
</feature>
<dbReference type="SMART" id="SM00471">
    <property type="entry name" value="HDc"/>
    <property type="match status" value="1"/>
</dbReference>
<evidence type="ECO:0000313" key="5">
    <source>
        <dbReference type="Proteomes" id="UP001596052"/>
    </source>
</evidence>
<keyword evidence="2" id="KW-0812">Transmembrane</keyword>
<feature type="transmembrane region" description="Helical" evidence="2">
    <location>
        <begin position="38"/>
        <end position="55"/>
    </location>
</feature>
<dbReference type="InterPro" id="IPR006675">
    <property type="entry name" value="HDIG_dom"/>
</dbReference>
<feature type="transmembrane region" description="Helical" evidence="2">
    <location>
        <begin position="67"/>
        <end position="86"/>
    </location>
</feature>